<accession>A0ABW6DK86</accession>
<name>A0ABW6DK86_9BACT</name>
<evidence type="ECO:0000313" key="2">
    <source>
        <dbReference type="EMBL" id="MFD3409109.1"/>
    </source>
</evidence>
<organism evidence="2 3">
    <name type="scientific">Aquirufa esocilacus</name>
    <dbReference type="NCBI Taxonomy" id="3096513"/>
    <lineage>
        <taxon>Bacteria</taxon>
        <taxon>Pseudomonadati</taxon>
        <taxon>Bacteroidota</taxon>
        <taxon>Cytophagia</taxon>
        <taxon>Cytophagales</taxon>
        <taxon>Flectobacillaceae</taxon>
        <taxon>Aquirufa</taxon>
    </lineage>
</organism>
<comment type="caution">
    <text evidence="2">The sequence shown here is derived from an EMBL/GenBank/DDBJ whole genome shotgun (WGS) entry which is preliminary data.</text>
</comment>
<dbReference type="EMBL" id="JBBKXX010000003">
    <property type="protein sequence ID" value="MFD3409109.1"/>
    <property type="molecule type" value="Genomic_DNA"/>
</dbReference>
<evidence type="ECO:0000313" key="3">
    <source>
        <dbReference type="Proteomes" id="UP001598019"/>
    </source>
</evidence>
<evidence type="ECO:0000256" key="1">
    <source>
        <dbReference type="PROSITE-ProRule" id="PRU00339"/>
    </source>
</evidence>
<protein>
    <submittedName>
        <fullName evidence="2">Tetratricopeptide repeat protein</fullName>
    </submittedName>
</protein>
<proteinExistence type="predicted"/>
<sequence>MHRSIALLFLALSTWSCSQYSNKPMAVAFHNVNAKYNAIWQGSRLDKELQKKWIDGQKENFTTTLPIIIPRDSSFKQGNEKDIKELIRKASLVIDRHQNSHYMIDAYLLIGRGRLYQNDLKNAIETYKYVNSLEIQPEALLALYEIYLQQREFVAAEKIAEFLSENPLNSIEKKQFLLLKAYSYQLLNEPIKAVAILQEASKYLQKGNEKARISFIMGQLFADNNQPALAIESYKVTIRNKPAYDLQLQASLAIHQLEGNLDALEKMLKDPKNEENKWAIYVKIGQYFYAKKDFKKAKENWEKGGENNPNKGELYFQLGGLFARQMKEYNLAAHYYDSAATHLSPSHIDYAKAQKLKKSWGSFTELSQQIDLQDSLLKLANRSPSELHELFLKQQKDTVKKVNLPTVVSTPIFTRRSFSADQQNFYFNNEQARIQGSIEFNNRWGNRNLEDFWNRKNKNAAMAQAVVNTTMAEKATGDAPDLKGQAEETWLKALPMSQSSKLKATKTREESLFKLGKLARFELGENTLASTTLTRLLREFPSTGFEAETLYLLYLSTDGSTKSTYRSSLFERYPSSYFKTMILKLENGTLSDNNEIVAQKKYEDALIRFESKDFKTAFEGCQMIQLKYPGSKLEDKIVFLMALSKAGLQETQECKNILTEFITTFPSSPLLPEASELLKLINK</sequence>
<dbReference type="Gene3D" id="1.25.40.10">
    <property type="entry name" value="Tetratricopeptide repeat domain"/>
    <property type="match status" value="3"/>
</dbReference>
<keyword evidence="3" id="KW-1185">Reference proteome</keyword>
<dbReference type="PROSITE" id="PS50005">
    <property type="entry name" value="TPR"/>
    <property type="match status" value="1"/>
</dbReference>
<dbReference type="InterPro" id="IPR019734">
    <property type="entry name" value="TPR_rpt"/>
</dbReference>
<dbReference type="RefSeq" id="WP_377981450.1">
    <property type="nucleotide sequence ID" value="NZ_JBBKXX010000003.1"/>
</dbReference>
<dbReference type="Proteomes" id="UP001598019">
    <property type="component" value="Unassembled WGS sequence"/>
</dbReference>
<dbReference type="Pfam" id="PF13174">
    <property type="entry name" value="TPR_6"/>
    <property type="match status" value="1"/>
</dbReference>
<feature type="repeat" description="TPR" evidence="1">
    <location>
        <begin position="278"/>
        <end position="311"/>
    </location>
</feature>
<keyword evidence="1" id="KW-0802">TPR repeat</keyword>
<gene>
    <name evidence="2" type="ORF">SKC37_10600</name>
</gene>
<dbReference type="InterPro" id="IPR011990">
    <property type="entry name" value="TPR-like_helical_dom_sf"/>
</dbReference>
<dbReference type="SUPFAM" id="SSF48452">
    <property type="entry name" value="TPR-like"/>
    <property type="match status" value="1"/>
</dbReference>
<reference evidence="2 3" key="1">
    <citation type="submission" date="2024-03" db="EMBL/GenBank/DDBJ databases">
        <title>Aquirufa genome sequencing.</title>
        <authorList>
            <person name="Pitt A."/>
            <person name="Hahn M.W."/>
        </authorList>
    </citation>
    <scope>NUCLEOTIDE SEQUENCE [LARGE SCALE GENOMIC DNA]</scope>
    <source>
        <strain evidence="2 3">HETE-83D</strain>
    </source>
</reference>